<dbReference type="EMBL" id="AXCN02001394">
    <property type="status" value="NOT_ANNOTATED_CDS"/>
    <property type="molecule type" value="Genomic_DNA"/>
</dbReference>
<sequence length="109" mass="12081">MVEGQAAGRAQTARASKRLQKRSEKSYNGGGEAGQGRAGNYPVERCAEPYVNLIRRYHKFGCVESVFLLLPLLMLLLLLLLLLVQFPSDISTTSGGRNRRYDESYTAVS</sequence>
<feature type="compositionally biased region" description="Gly residues" evidence="1">
    <location>
        <begin position="28"/>
        <end position="37"/>
    </location>
</feature>
<keyword evidence="2" id="KW-0472">Membrane</keyword>
<reference evidence="3" key="2">
    <citation type="submission" date="2020-05" db="UniProtKB">
        <authorList>
            <consortium name="EnsemblMetazoa"/>
        </authorList>
    </citation>
    <scope>IDENTIFICATION</scope>
    <source>
        <strain evidence="3">FAR1</strain>
    </source>
</reference>
<reference evidence="4" key="1">
    <citation type="submission" date="2014-01" db="EMBL/GenBank/DDBJ databases">
        <title>The Genome Sequence of Anopheles farauti FAR1 (V2).</title>
        <authorList>
            <consortium name="The Broad Institute Genomics Platform"/>
            <person name="Neafsey D.E."/>
            <person name="Besansky N."/>
            <person name="Howell P."/>
            <person name="Walton C."/>
            <person name="Young S.K."/>
            <person name="Zeng Q."/>
            <person name="Gargeya S."/>
            <person name="Fitzgerald M."/>
            <person name="Haas B."/>
            <person name="Abouelleil A."/>
            <person name="Allen A.W."/>
            <person name="Alvarado L."/>
            <person name="Arachchi H.M."/>
            <person name="Berlin A.M."/>
            <person name="Chapman S.B."/>
            <person name="Gainer-Dewar J."/>
            <person name="Goldberg J."/>
            <person name="Griggs A."/>
            <person name="Gujja S."/>
            <person name="Hansen M."/>
            <person name="Howarth C."/>
            <person name="Imamovic A."/>
            <person name="Ireland A."/>
            <person name="Larimer J."/>
            <person name="McCowan C."/>
            <person name="Murphy C."/>
            <person name="Pearson M."/>
            <person name="Poon T.W."/>
            <person name="Priest M."/>
            <person name="Roberts A."/>
            <person name="Saif S."/>
            <person name="Shea T."/>
            <person name="Sisk P."/>
            <person name="Sykes S."/>
            <person name="Wortman J."/>
            <person name="Nusbaum C."/>
            <person name="Birren B."/>
        </authorList>
    </citation>
    <scope>NUCLEOTIDE SEQUENCE [LARGE SCALE GENOMIC DNA]</scope>
    <source>
        <strain evidence="4">FAR1</strain>
    </source>
</reference>
<feature type="compositionally biased region" description="Low complexity" evidence="1">
    <location>
        <begin position="1"/>
        <end position="14"/>
    </location>
</feature>
<feature type="region of interest" description="Disordered" evidence="1">
    <location>
        <begin position="1"/>
        <end position="40"/>
    </location>
</feature>
<keyword evidence="4" id="KW-1185">Reference proteome</keyword>
<dbReference type="Proteomes" id="UP000075886">
    <property type="component" value="Unassembled WGS sequence"/>
</dbReference>
<keyword evidence="2" id="KW-1133">Transmembrane helix</keyword>
<feature type="transmembrane region" description="Helical" evidence="2">
    <location>
        <begin position="65"/>
        <end position="86"/>
    </location>
</feature>
<feature type="region of interest" description="Disordered" evidence="1">
    <location>
        <begin position="89"/>
        <end position="109"/>
    </location>
</feature>
<evidence type="ECO:0000313" key="4">
    <source>
        <dbReference type="Proteomes" id="UP000075886"/>
    </source>
</evidence>
<keyword evidence="2" id="KW-0812">Transmembrane</keyword>
<dbReference type="AlphaFoldDB" id="A0A182QV82"/>
<dbReference type="VEuPathDB" id="VectorBase:AFAF017549"/>
<dbReference type="EMBL" id="AXCN02001395">
    <property type="status" value="NOT_ANNOTATED_CDS"/>
    <property type="molecule type" value="Genomic_DNA"/>
</dbReference>
<dbReference type="EnsemblMetazoa" id="AFAF017549-RA">
    <property type="protein sequence ID" value="AFAF017549-PA"/>
    <property type="gene ID" value="AFAF017549"/>
</dbReference>
<evidence type="ECO:0000313" key="3">
    <source>
        <dbReference type="EnsemblMetazoa" id="AFAF017549-PA"/>
    </source>
</evidence>
<evidence type="ECO:0000256" key="1">
    <source>
        <dbReference type="SAM" id="MobiDB-lite"/>
    </source>
</evidence>
<protein>
    <submittedName>
        <fullName evidence="3">Uncharacterized protein</fullName>
    </submittedName>
</protein>
<evidence type="ECO:0000256" key="2">
    <source>
        <dbReference type="SAM" id="Phobius"/>
    </source>
</evidence>
<proteinExistence type="predicted"/>
<name>A0A182QV82_9DIPT</name>
<organism evidence="3 4">
    <name type="scientific">Anopheles farauti</name>
    <dbReference type="NCBI Taxonomy" id="69004"/>
    <lineage>
        <taxon>Eukaryota</taxon>
        <taxon>Metazoa</taxon>
        <taxon>Ecdysozoa</taxon>
        <taxon>Arthropoda</taxon>
        <taxon>Hexapoda</taxon>
        <taxon>Insecta</taxon>
        <taxon>Pterygota</taxon>
        <taxon>Neoptera</taxon>
        <taxon>Endopterygota</taxon>
        <taxon>Diptera</taxon>
        <taxon>Nematocera</taxon>
        <taxon>Culicoidea</taxon>
        <taxon>Culicidae</taxon>
        <taxon>Anophelinae</taxon>
        <taxon>Anopheles</taxon>
    </lineage>
</organism>
<accession>A0A182QV82</accession>